<proteinExistence type="predicted"/>
<sequence length="582" mass="65180">MRNIILAICLLTCVSYYACAQKKQTDNHSSGAETAPTTVVLNNSTSKIPLKQLDERKIASMNADVTFDSLLNFYAAVSPILPGDDVREYNTLIVELNDRLLADAQFIESLKGYNKTEDLIIVGKGSYDKLAKLNDIETPIIWSTDTSRQASAMNAQVIFGGLAADGALPSDVSANFKRGDGYKTEKIRLDYTHPDQLGINGEQLEKEIDAIAQEMIDGKAAPGAVVMAVKDGHVIFQKAYGNHYYDKDEPTDIYDIFDLASVTKIAATTLAVMKLEDENKIDLTKTMGFYLEDAAQSNKKDVKLQDVMLHQGGFIPFIPFYRDLTEADYRTDSSDAFPVKVGENYYLRKNYYEDVMWPTMLASKVKPPGEYVYSDISMYVMQHVIEKQTGVPEEFYVKKNFYDKLGMYSTGFNPWQRFPQTRIVPTELDKTFRKSQLIGFVHDQGAAMAGGVAGHAGLFATANDLAIYGQMLLNKGTYGGERYIQAATIEKYTAQFSDKSRRGLGFDRWSPEPDSEYPSKLASPATFGHTGYTGTCIWMDPEHQLVYIFLSNRVQPTVSPYLSKLDIRSRIMDAIYKAIQKK</sequence>
<organism evidence="4 5">
    <name type="scientific">Albibacterium profundi</name>
    <dbReference type="NCBI Taxonomy" id="3134906"/>
    <lineage>
        <taxon>Bacteria</taxon>
        <taxon>Pseudomonadati</taxon>
        <taxon>Bacteroidota</taxon>
        <taxon>Sphingobacteriia</taxon>
        <taxon>Sphingobacteriales</taxon>
        <taxon>Sphingobacteriaceae</taxon>
        <taxon>Albibacterium</taxon>
    </lineage>
</organism>
<evidence type="ECO:0000259" key="3">
    <source>
        <dbReference type="Pfam" id="PF00144"/>
    </source>
</evidence>
<feature type="chain" id="PRO_5046829948" evidence="2">
    <location>
        <begin position="21"/>
        <end position="582"/>
    </location>
</feature>
<dbReference type="Pfam" id="PF00144">
    <property type="entry name" value="Beta-lactamase"/>
    <property type="match status" value="1"/>
</dbReference>
<comment type="caution">
    <text evidence="4">The sequence shown here is derived from an EMBL/GenBank/DDBJ whole genome shotgun (WGS) entry which is preliminary data.</text>
</comment>
<accession>A0ABV5CDS8</accession>
<dbReference type="PANTHER" id="PTHR43283:SF11">
    <property type="entry name" value="BETA-LACTAMASE-RELATED DOMAIN-CONTAINING PROTEIN"/>
    <property type="match status" value="1"/>
</dbReference>
<dbReference type="GO" id="GO:0016787">
    <property type="term" value="F:hydrolase activity"/>
    <property type="evidence" value="ECO:0007669"/>
    <property type="project" value="UniProtKB-KW"/>
</dbReference>
<reference evidence="4 5" key="1">
    <citation type="submission" date="2024-04" db="EMBL/GenBank/DDBJ databases">
        <title>Albibacterium profundi sp. nov., isolated from sediment of the Challenger Deep of Mariana Trench.</title>
        <authorList>
            <person name="Wang Y."/>
        </authorList>
    </citation>
    <scope>NUCLEOTIDE SEQUENCE [LARGE SCALE GENOMIC DNA]</scope>
    <source>
        <strain evidence="4 5">RHL897</strain>
    </source>
</reference>
<evidence type="ECO:0000256" key="1">
    <source>
        <dbReference type="ARBA" id="ARBA00022801"/>
    </source>
</evidence>
<dbReference type="InterPro" id="IPR001466">
    <property type="entry name" value="Beta-lactam-related"/>
</dbReference>
<keyword evidence="2" id="KW-0732">Signal</keyword>
<keyword evidence="1 4" id="KW-0378">Hydrolase</keyword>
<feature type="signal peptide" evidence="2">
    <location>
        <begin position="1"/>
        <end position="20"/>
    </location>
</feature>
<evidence type="ECO:0000256" key="2">
    <source>
        <dbReference type="SAM" id="SignalP"/>
    </source>
</evidence>
<dbReference type="SUPFAM" id="SSF56601">
    <property type="entry name" value="beta-lactamase/transpeptidase-like"/>
    <property type="match status" value="1"/>
</dbReference>
<dbReference type="InterPro" id="IPR012338">
    <property type="entry name" value="Beta-lactam/transpept-like"/>
</dbReference>
<feature type="domain" description="Beta-lactamase-related" evidence="3">
    <location>
        <begin position="209"/>
        <end position="557"/>
    </location>
</feature>
<protein>
    <submittedName>
        <fullName evidence="4">Serine hydrolase</fullName>
    </submittedName>
</protein>
<dbReference type="Proteomes" id="UP001580928">
    <property type="component" value="Unassembled WGS sequence"/>
</dbReference>
<keyword evidence="5" id="KW-1185">Reference proteome</keyword>
<dbReference type="InterPro" id="IPR050789">
    <property type="entry name" value="Diverse_Enzym_Activities"/>
</dbReference>
<dbReference type="PANTHER" id="PTHR43283">
    <property type="entry name" value="BETA-LACTAMASE-RELATED"/>
    <property type="match status" value="1"/>
</dbReference>
<gene>
    <name evidence="4" type="ORF">WKR92_07635</name>
</gene>
<dbReference type="EMBL" id="JBBVGT010000002">
    <property type="protein sequence ID" value="MFB5945701.1"/>
    <property type="molecule type" value="Genomic_DNA"/>
</dbReference>
<name>A0ABV5CDS8_9SPHI</name>
<dbReference type="Gene3D" id="3.40.710.10">
    <property type="entry name" value="DD-peptidase/beta-lactamase superfamily"/>
    <property type="match status" value="1"/>
</dbReference>
<evidence type="ECO:0000313" key="4">
    <source>
        <dbReference type="EMBL" id="MFB5945701.1"/>
    </source>
</evidence>
<evidence type="ECO:0000313" key="5">
    <source>
        <dbReference type="Proteomes" id="UP001580928"/>
    </source>
</evidence>
<dbReference type="RefSeq" id="WP_375557235.1">
    <property type="nucleotide sequence ID" value="NZ_JBBVGT010000002.1"/>
</dbReference>